<dbReference type="AlphaFoldDB" id="A0A2P5AWY1"/>
<proteinExistence type="predicted"/>
<dbReference type="Pfam" id="PF03140">
    <property type="entry name" value="DUF247"/>
    <property type="match status" value="1"/>
</dbReference>
<keyword evidence="3" id="KW-1185">Reference proteome</keyword>
<dbReference type="InterPro" id="IPR004158">
    <property type="entry name" value="DUF247_pln"/>
</dbReference>
<reference evidence="3" key="1">
    <citation type="submission" date="2016-06" db="EMBL/GenBank/DDBJ databases">
        <title>Parallel loss of symbiosis genes in relatives of nitrogen-fixing non-legume Parasponia.</title>
        <authorList>
            <person name="Van Velzen R."/>
            <person name="Holmer R."/>
            <person name="Bu F."/>
            <person name="Rutten L."/>
            <person name="Van Zeijl A."/>
            <person name="Liu W."/>
            <person name="Santuari L."/>
            <person name="Cao Q."/>
            <person name="Sharma T."/>
            <person name="Shen D."/>
            <person name="Roswanjaya Y."/>
            <person name="Wardhani T."/>
            <person name="Kalhor M.S."/>
            <person name="Jansen J."/>
            <person name="Van den Hoogen J."/>
            <person name="Gungor B."/>
            <person name="Hartog M."/>
            <person name="Hontelez J."/>
            <person name="Verver J."/>
            <person name="Yang W.-C."/>
            <person name="Schijlen E."/>
            <person name="Repin R."/>
            <person name="Schilthuizen M."/>
            <person name="Schranz E."/>
            <person name="Heidstra R."/>
            <person name="Miyata K."/>
            <person name="Fedorova E."/>
            <person name="Kohlen W."/>
            <person name="Bisseling T."/>
            <person name="Smit S."/>
            <person name="Geurts R."/>
        </authorList>
    </citation>
    <scope>NUCLEOTIDE SEQUENCE [LARGE SCALE GENOMIC DNA]</scope>
    <source>
        <strain evidence="3">cv. WU1-14</strain>
    </source>
</reference>
<sequence>MSNQRVQVPIEEISMKKLRHTPQNVFGLKELVEADQQRRTTATEVAVGAAPIQSTEVSKIQKVPFFFRDKKNFENYYEPRAVSIGPIHHGKPWLELAELYKLKLAAKFIRDTGKGTEELYKIINDKIYYLKDYFQEEVIRGYDDDTLSWILFLDGCYVLQFTYSFLLCELEQLGIENEHVQQIDLFLLENQIPFEVFKLLLNPIPDEFRNVLKTSIEGFTRVTIMTPSECKTSRNLVINIDETNPAHLLDLLQQVLARVRQPSYKAKKFSTKSSTHPAQQPFRNIQELKAAGINLRPSPNCALLRDINFISLRLAAWLELPQLIVDNSTKPMFLNLIAYESCPDNFRTNREVTSYVCFLNSLIEEPDDVKVLRLKKIFYVSLGRDKEVAALFNELAADLVPNPEIYKDVNDKMQVHYENRRVSTWLAEAYKTYFSSPWAMFAFLAAVLGLAMTVVQTWFTVKSSSSDPCSNCCNRKS</sequence>
<keyword evidence="1" id="KW-0812">Transmembrane</keyword>
<accession>A0A2P5AWY1</accession>
<name>A0A2P5AWY1_PARAD</name>
<dbReference type="PANTHER" id="PTHR31549">
    <property type="entry name" value="PROTEIN, PUTATIVE (DUF247)-RELATED-RELATED"/>
    <property type="match status" value="1"/>
</dbReference>
<protein>
    <submittedName>
        <fullName evidence="2">Uncharacterized protein</fullName>
    </submittedName>
</protein>
<evidence type="ECO:0000313" key="2">
    <source>
        <dbReference type="EMBL" id="PON41016.1"/>
    </source>
</evidence>
<gene>
    <name evidence="2" type="ORF">PanWU01x14_292730</name>
</gene>
<dbReference type="STRING" id="3476.A0A2P5AWY1"/>
<keyword evidence="1" id="KW-1133">Transmembrane helix</keyword>
<dbReference type="Proteomes" id="UP000237105">
    <property type="component" value="Unassembled WGS sequence"/>
</dbReference>
<dbReference type="OrthoDB" id="1849062at2759"/>
<keyword evidence="1" id="KW-0472">Membrane</keyword>
<comment type="caution">
    <text evidence="2">The sequence shown here is derived from an EMBL/GenBank/DDBJ whole genome shotgun (WGS) entry which is preliminary data.</text>
</comment>
<evidence type="ECO:0000313" key="3">
    <source>
        <dbReference type="Proteomes" id="UP000237105"/>
    </source>
</evidence>
<dbReference type="PANTHER" id="PTHR31549:SF191">
    <property type="entry name" value="DUF247 DOMAIN PROTEIN"/>
    <property type="match status" value="1"/>
</dbReference>
<organism evidence="2 3">
    <name type="scientific">Parasponia andersonii</name>
    <name type="common">Sponia andersonii</name>
    <dbReference type="NCBI Taxonomy" id="3476"/>
    <lineage>
        <taxon>Eukaryota</taxon>
        <taxon>Viridiplantae</taxon>
        <taxon>Streptophyta</taxon>
        <taxon>Embryophyta</taxon>
        <taxon>Tracheophyta</taxon>
        <taxon>Spermatophyta</taxon>
        <taxon>Magnoliopsida</taxon>
        <taxon>eudicotyledons</taxon>
        <taxon>Gunneridae</taxon>
        <taxon>Pentapetalae</taxon>
        <taxon>rosids</taxon>
        <taxon>fabids</taxon>
        <taxon>Rosales</taxon>
        <taxon>Cannabaceae</taxon>
        <taxon>Parasponia</taxon>
    </lineage>
</organism>
<dbReference type="EMBL" id="JXTB01000425">
    <property type="protein sequence ID" value="PON41016.1"/>
    <property type="molecule type" value="Genomic_DNA"/>
</dbReference>
<evidence type="ECO:0000256" key="1">
    <source>
        <dbReference type="SAM" id="Phobius"/>
    </source>
</evidence>
<feature type="transmembrane region" description="Helical" evidence="1">
    <location>
        <begin position="438"/>
        <end position="461"/>
    </location>
</feature>